<dbReference type="Pfam" id="PF10042">
    <property type="entry name" value="DUF2278"/>
    <property type="match status" value="1"/>
</dbReference>
<name>A0A8H5T3Q6_FUSCI</name>
<sequence length="100" mass="11118">MVKDYGVWRAKPVSYTFEDRVADPHSPHLSLYFDNGQGAEGQAAINIKSGNKNKSRLAYWTVPDFVHNVTTKLAQLSNGFHPLAGASDQRLNGLALDYIR</sequence>
<evidence type="ECO:0000313" key="1">
    <source>
        <dbReference type="EMBL" id="KAF5662563.1"/>
    </source>
</evidence>
<proteinExistence type="predicted"/>
<reference evidence="2" key="1">
    <citation type="journal article" date="2020" name="BMC Genomics">
        <title>Correction to: Identification and distribution of gene clusters required for synthesis of sphingolipid metabolism inhibitors in diverse species of the filamentous fungus Fusarium.</title>
        <authorList>
            <person name="Kim H.S."/>
            <person name="Lohmar J.M."/>
            <person name="Busman M."/>
            <person name="Brown D.W."/>
            <person name="Naumann T.A."/>
            <person name="Divon H.H."/>
            <person name="Lysoe E."/>
            <person name="Uhlig S."/>
            <person name="Proctor R.H."/>
        </authorList>
    </citation>
    <scope>NUCLEOTIDE SEQUENCE [LARGE SCALE GENOMIC DNA]</scope>
    <source>
        <strain evidence="2">NRRL 25331</strain>
    </source>
</reference>
<reference evidence="1 2" key="2">
    <citation type="submission" date="2020-05" db="EMBL/GenBank/DDBJ databases">
        <title>Identification and distribution of gene clusters putatively required for synthesis of sphingolipid metabolism inhibitors in phylogenetically diverse species of the filamentous fungus Fusarium.</title>
        <authorList>
            <person name="Kim H.-S."/>
            <person name="Busman M."/>
            <person name="Brown D.W."/>
            <person name="Divon H."/>
            <person name="Uhlig S."/>
            <person name="Proctor R.H."/>
        </authorList>
    </citation>
    <scope>NUCLEOTIDE SEQUENCE [LARGE SCALE GENOMIC DNA]</scope>
    <source>
        <strain evidence="1 2">NRRL 25331</strain>
    </source>
</reference>
<protein>
    <submittedName>
        <fullName evidence="1">YukJ</fullName>
    </submittedName>
</protein>
<feature type="non-terminal residue" evidence="1">
    <location>
        <position position="100"/>
    </location>
</feature>
<accession>A0A8H5T3Q6</accession>
<dbReference type="InterPro" id="IPR019268">
    <property type="entry name" value="DUF2278"/>
</dbReference>
<organism evidence="1 2">
    <name type="scientific">Fusarium circinatum</name>
    <name type="common">Pitch canker fungus</name>
    <name type="synonym">Gibberella circinata</name>
    <dbReference type="NCBI Taxonomy" id="48490"/>
    <lineage>
        <taxon>Eukaryota</taxon>
        <taxon>Fungi</taxon>
        <taxon>Dikarya</taxon>
        <taxon>Ascomycota</taxon>
        <taxon>Pezizomycotina</taxon>
        <taxon>Sordariomycetes</taxon>
        <taxon>Hypocreomycetidae</taxon>
        <taxon>Hypocreales</taxon>
        <taxon>Nectriaceae</taxon>
        <taxon>Fusarium</taxon>
        <taxon>Fusarium fujikuroi species complex</taxon>
    </lineage>
</organism>
<dbReference type="AlphaFoldDB" id="A0A8H5T3Q6"/>
<evidence type="ECO:0000313" key="2">
    <source>
        <dbReference type="Proteomes" id="UP000572754"/>
    </source>
</evidence>
<keyword evidence="2" id="KW-1185">Reference proteome</keyword>
<comment type="caution">
    <text evidence="1">The sequence shown here is derived from an EMBL/GenBank/DDBJ whole genome shotgun (WGS) entry which is preliminary data.</text>
</comment>
<dbReference type="EMBL" id="JAAQPE010000455">
    <property type="protein sequence ID" value="KAF5662563.1"/>
    <property type="molecule type" value="Genomic_DNA"/>
</dbReference>
<dbReference type="Proteomes" id="UP000572754">
    <property type="component" value="Unassembled WGS sequence"/>
</dbReference>
<gene>
    <name evidence="1" type="ORF">FCIRC_11448</name>
</gene>